<dbReference type="InParanoid" id="Q0U7C1"/>
<dbReference type="GeneID" id="5979474"/>
<dbReference type="RefSeq" id="XP_001802565.1">
    <property type="nucleotide sequence ID" value="XM_001802513.1"/>
</dbReference>
<reference evidence="2" key="1">
    <citation type="journal article" date="2007" name="Plant Cell">
        <title>Dothideomycete-plant interactions illuminated by genome sequencing and EST analysis of the wheat pathogen Stagonospora nodorum.</title>
        <authorList>
            <person name="Hane J.K."/>
            <person name="Lowe R.G."/>
            <person name="Solomon P.S."/>
            <person name="Tan K.C."/>
            <person name="Schoch C.L."/>
            <person name="Spatafora J.W."/>
            <person name="Crous P.W."/>
            <person name="Kodira C."/>
            <person name="Birren B.W."/>
            <person name="Galagan J.E."/>
            <person name="Torriani S.F."/>
            <person name="McDonald B.A."/>
            <person name="Oliver R.P."/>
        </authorList>
    </citation>
    <scope>NUCLEOTIDE SEQUENCE [LARGE SCALE GENOMIC DNA]</scope>
    <source>
        <strain evidence="2">SN15 / ATCC MYA-4574 / FGSC 10173</strain>
    </source>
</reference>
<dbReference type="KEGG" id="pno:SNOG_12343"/>
<organism evidence="1 2">
    <name type="scientific">Phaeosphaeria nodorum (strain SN15 / ATCC MYA-4574 / FGSC 10173)</name>
    <name type="common">Glume blotch fungus</name>
    <name type="synonym">Parastagonospora nodorum</name>
    <dbReference type="NCBI Taxonomy" id="321614"/>
    <lineage>
        <taxon>Eukaryota</taxon>
        <taxon>Fungi</taxon>
        <taxon>Dikarya</taxon>
        <taxon>Ascomycota</taxon>
        <taxon>Pezizomycotina</taxon>
        <taxon>Dothideomycetes</taxon>
        <taxon>Pleosporomycetidae</taxon>
        <taxon>Pleosporales</taxon>
        <taxon>Pleosporineae</taxon>
        <taxon>Phaeosphaeriaceae</taxon>
        <taxon>Parastagonospora</taxon>
    </lineage>
</organism>
<name>Q0U7C1_PHANO</name>
<evidence type="ECO:0000313" key="2">
    <source>
        <dbReference type="Proteomes" id="UP000001055"/>
    </source>
</evidence>
<dbReference type="HOGENOM" id="CLU_3351304_0_0_1"/>
<dbReference type="EMBL" id="CH445346">
    <property type="protein sequence ID" value="EAT80156.1"/>
    <property type="molecule type" value="Genomic_DNA"/>
</dbReference>
<sequence length="37" mass="4244">MATIRPVSPNSVDYNTGMATMNMNRAFRPQPFLSDRR</sequence>
<evidence type="ECO:0000313" key="1">
    <source>
        <dbReference type="EMBL" id="EAT80156.1"/>
    </source>
</evidence>
<dbReference type="AlphaFoldDB" id="Q0U7C1"/>
<proteinExistence type="predicted"/>
<protein>
    <submittedName>
        <fullName evidence="1">Uncharacterized protein</fullName>
    </submittedName>
</protein>
<gene>
    <name evidence="1" type="ORF">SNOG_12343</name>
</gene>
<dbReference type="Proteomes" id="UP000001055">
    <property type="component" value="Unassembled WGS sequence"/>
</dbReference>
<accession>Q0U7C1</accession>